<feature type="active site" evidence="10">
    <location>
        <position position="132"/>
    </location>
</feature>
<dbReference type="PANTHER" id="PTHR43527:SF2">
    <property type="entry name" value="4-DIPHOSPHOCYTIDYL-2-C-METHYL-D-ERYTHRITOL KINASE, CHLOROPLASTIC"/>
    <property type="match status" value="1"/>
</dbReference>
<protein>
    <recommendedName>
        <fullName evidence="3 10">4-diphosphocytidyl-2-C-methyl-D-erythritol kinase</fullName>
        <shortName evidence="10">CMK</shortName>
        <ecNumber evidence="2 10">2.7.1.148</ecNumber>
    </recommendedName>
    <alternativeName>
        <fullName evidence="9 10">4-(cytidine-5'-diphospho)-2-C-methyl-D-erythritol kinase</fullName>
    </alternativeName>
</protein>
<comment type="caution">
    <text evidence="13">The sequence shown here is derived from an EMBL/GenBank/DDBJ whole genome shotgun (WGS) entry which is preliminary data.</text>
</comment>
<evidence type="ECO:0000256" key="4">
    <source>
        <dbReference type="ARBA" id="ARBA00022679"/>
    </source>
</evidence>
<dbReference type="PIRSF" id="PIRSF010376">
    <property type="entry name" value="IspE"/>
    <property type="match status" value="1"/>
</dbReference>
<organism evidence="13 14">
    <name type="scientific">Thermohalobaculum xanthum</name>
    <dbReference type="NCBI Taxonomy" id="2753746"/>
    <lineage>
        <taxon>Bacteria</taxon>
        <taxon>Pseudomonadati</taxon>
        <taxon>Pseudomonadota</taxon>
        <taxon>Alphaproteobacteria</taxon>
        <taxon>Rhodobacterales</taxon>
        <taxon>Paracoccaceae</taxon>
        <taxon>Thermohalobaculum</taxon>
    </lineage>
</organism>
<dbReference type="NCBIfam" id="NF011202">
    <property type="entry name" value="PRK14608.1"/>
    <property type="match status" value="1"/>
</dbReference>
<dbReference type="InterPro" id="IPR013750">
    <property type="entry name" value="GHMP_kinase_C_dom"/>
</dbReference>
<dbReference type="Pfam" id="PF00288">
    <property type="entry name" value="GHMP_kinases_N"/>
    <property type="match status" value="1"/>
</dbReference>
<evidence type="ECO:0000256" key="7">
    <source>
        <dbReference type="ARBA" id="ARBA00022840"/>
    </source>
</evidence>
<evidence type="ECO:0000313" key="14">
    <source>
        <dbReference type="Proteomes" id="UP000655420"/>
    </source>
</evidence>
<evidence type="ECO:0000256" key="5">
    <source>
        <dbReference type="ARBA" id="ARBA00022741"/>
    </source>
</evidence>
<evidence type="ECO:0000313" key="13">
    <source>
        <dbReference type="EMBL" id="MBK0400095.1"/>
    </source>
</evidence>
<keyword evidence="4 10" id="KW-0808">Transferase</keyword>
<feature type="domain" description="GHMP kinase C-terminal" evidence="12">
    <location>
        <begin position="206"/>
        <end position="266"/>
    </location>
</feature>
<reference evidence="13" key="1">
    <citation type="submission" date="2020-12" db="EMBL/GenBank/DDBJ databases">
        <title>Bacterial taxonomy.</title>
        <authorList>
            <person name="Pan X."/>
        </authorList>
    </citation>
    <scope>NUCLEOTIDE SEQUENCE</scope>
    <source>
        <strain evidence="13">M0105</strain>
    </source>
</reference>
<evidence type="ECO:0000256" key="10">
    <source>
        <dbReference type="HAMAP-Rule" id="MF_00061"/>
    </source>
</evidence>
<comment type="function">
    <text evidence="10">Catalyzes the phosphorylation of the position 2 hydroxy group of 4-diphosphocytidyl-2C-methyl-D-erythritol.</text>
</comment>
<comment type="catalytic activity">
    <reaction evidence="10">
        <text>4-CDP-2-C-methyl-D-erythritol + ATP = 4-CDP-2-C-methyl-D-erythritol 2-phosphate + ADP + H(+)</text>
        <dbReference type="Rhea" id="RHEA:18437"/>
        <dbReference type="ChEBI" id="CHEBI:15378"/>
        <dbReference type="ChEBI" id="CHEBI:30616"/>
        <dbReference type="ChEBI" id="CHEBI:57823"/>
        <dbReference type="ChEBI" id="CHEBI:57919"/>
        <dbReference type="ChEBI" id="CHEBI:456216"/>
        <dbReference type="EC" id="2.7.1.148"/>
    </reaction>
</comment>
<dbReference type="GO" id="GO:0005524">
    <property type="term" value="F:ATP binding"/>
    <property type="evidence" value="ECO:0007669"/>
    <property type="project" value="UniProtKB-UniRule"/>
</dbReference>
<evidence type="ECO:0000256" key="2">
    <source>
        <dbReference type="ARBA" id="ARBA00012052"/>
    </source>
</evidence>
<evidence type="ECO:0000259" key="12">
    <source>
        <dbReference type="Pfam" id="PF08544"/>
    </source>
</evidence>
<dbReference type="Proteomes" id="UP000655420">
    <property type="component" value="Unassembled WGS sequence"/>
</dbReference>
<name>A0A8J7M963_9RHOB</name>
<evidence type="ECO:0000256" key="1">
    <source>
        <dbReference type="ARBA" id="ARBA00009684"/>
    </source>
</evidence>
<dbReference type="EMBL" id="JAEHHL010000007">
    <property type="protein sequence ID" value="MBK0400095.1"/>
    <property type="molecule type" value="Genomic_DNA"/>
</dbReference>
<dbReference type="GO" id="GO:0050515">
    <property type="term" value="F:4-(cytidine 5'-diphospho)-2-C-methyl-D-erythritol kinase activity"/>
    <property type="evidence" value="ECO:0007669"/>
    <property type="project" value="UniProtKB-UniRule"/>
</dbReference>
<keyword evidence="8 10" id="KW-0414">Isoprene biosynthesis</keyword>
<keyword evidence="5 10" id="KW-0547">Nucleotide-binding</keyword>
<feature type="binding site" evidence="10">
    <location>
        <begin position="94"/>
        <end position="104"/>
    </location>
    <ligand>
        <name>ATP</name>
        <dbReference type="ChEBI" id="CHEBI:30616"/>
    </ligand>
</feature>
<evidence type="ECO:0000256" key="9">
    <source>
        <dbReference type="ARBA" id="ARBA00032554"/>
    </source>
</evidence>
<comment type="pathway">
    <text evidence="10">Isoprenoid biosynthesis; isopentenyl diphosphate biosynthesis via DXP pathway; isopentenyl diphosphate from 1-deoxy-D-xylulose 5-phosphate: step 3/6.</text>
</comment>
<comment type="similarity">
    <text evidence="1 10">Belongs to the GHMP kinase family. IspE subfamily.</text>
</comment>
<dbReference type="AlphaFoldDB" id="A0A8J7M963"/>
<dbReference type="PANTHER" id="PTHR43527">
    <property type="entry name" value="4-DIPHOSPHOCYTIDYL-2-C-METHYL-D-ERYTHRITOL KINASE, CHLOROPLASTIC"/>
    <property type="match status" value="1"/>
</dbReference>
<dbReference type="GO" id="GO:0016114">
    <property type="term" value="P:terpenoid biosynthetic process"/>
    <property type="evidence" value="ECO:0007669"/>
    <property type="project" value="InterPro"/>
</dbReference>
<keyword evidence="14" id="KW-1185">Reference proteome</keyword>
<dbReference type="InterPro" id="IPR036554">
    <property type="entry name" value="GHMP_kinase_C_sf"/>
</dbReference>
<evidence type="ECO:0000259" key="11">
    <source>
        <dbReference type="Pfam" id="PF00288"/>
    </source>
</evidence>
<dbReference type="InterPro" id="IPR004424">
    <property type="entry name" value="IspE"/>
</dbReference>
<dbReference type="HAMAP" id="MF_00061">
    <property type="entry name" value="IspE"/>
    <property type="match status" value="1"/>
</dbReference>
<dbReference type="InterPro" id="IPR014721">
    <property type="entry name" value="Ribsml_uS5_D2-typ_fold_subgr"/>
</dbReference>
<keyword evidence="6 10" id="KW-0418">Kinase</keyword>
<dbReference type="Gene3D" id="3.30.70.890">
    <property type="entry name" value="GHMP kinase, C-terminal domain"/>
    <property type="match status" value="1"/>
</dbReference>
<dbReference type="SUPFAM" id="SSF54211">
    <property type="entry name" value="Ribosomal protein S5 domain 2-like"/>
    <property type="match status" value="1"/>
</dbReference>
<dbReference type="EC" id="2.7.1.148" evidence="2 10"/>
<feature type="domain" description="GHMP kinase N-terminal" evidence="11">
    <location>
        <begin position="65"/>
        <end position="132"/>
    </location>
</feature>
<dbReference type="InterPro" id="IPR006204">
    <property type="entry name" value="GHMP_kinase_N_dom"/>
</dbReference>
<proteinExistence type="inferred from homology"/>
<dbReference type="SUPFAM" id="SSF55060">
    <property type="entry name" value="GHMP Kinase, C-terminal domain"/>
    <property type="match status" value="1"/>
</dbReference>
<keyword evidence="7 10" id="KW-0067">ATP-binding</keyword>
<gene>
    <name evidence="10" type="primary">ispE</name>
    <name evidence="13" type="ORF">H0I76_12920</name>
</gene>
<dbReference type="Gene3D" id="3.30.230.10">
    <property type="match status" value="1"/>
</dbReference>
<dbReference type="GO" id="GO:0019288">
    <property type="term" value="P:isopentenyl diphosphate biosynthetic process, methylerythritol 4-phosphate pathway"/>
    <property type="evidence" value="ECO:0007669"/>
    <property type="project" value="UniProtKB-UniRule"/>
</dbReference>
<evidence type="ECO:0000256" key="6">
    <source>
        <dbReference type="ARBA" id="ARBA00022777"/>
    </source>
</evidence>
<evidence type="ECO:0000256" key="8">
    <source>
        <dbReference type="ARBA" id="ARBA00023229"/>
    </source>
</evidence>
<feature type="active site" evidence="10">
    <location>
        <position position="8"/>
    </location>
</feature>
<accession>A0A8J7M963</accession>
<dbReference type="InterPro" id="IPR020568">
    <property type="entry name" value="Ribosomal_Su5_D2-typ_SF"/>
</dbReference>
<dbReference type="RefSeq" id="WP_200610591.1">
    <property type="nucleotide sequence ID" value="NZ_JAEHHL010000007.1"/>
</dbReference>
<dbReference type="Pfam" id="PF08544">
    <property type="entry name" value="GHMP_kinases_C"/>
    <property type="match status" value="1"/>
</dbReference>
<evidence type="ECO:0000256" key="3">
    <source>
        <dbReference type="ARBA" id="ARBA00017473"/>
    </source>
</evidence>
<dbReference type="UniPathway" id="UPA00056">
    <property type="reaction ID" value="UER00094"/>
</dbReference>
<sequence length="279" mass="29023">MSDAAPAKVNLFLHLRGLRADGYHLLESLAVFPGVGDVIEAEDGPGLSLSLDGPFGWDLPAGGDNLVLRAAEMLAQACAIARPRAALRLTKNLPVASGIGGGSSDAAAALRVLARRWGVSVPEGLAERLGADVPVCLAAPRATLMAGVGEQLTPGPAMPDFWMVLVNPLRSVETRAVFRATVEKDHPPGPAAPGQGFRDFPSLVDWLRAQRNDLEPAARHLCPEIGEVVAALGDAPLARMSGSGATCFALHQTAEAALAHADRIRAQAPGWWVTAAPVA</sequence>